<organism evidence="20 21">
    <name type="scientific">Elasticomyces elasticus</name>
    <dbReference type="NCBI Taxonomy" id="574655"/>
    <lineage>
        <taxon>Eukaryota</taxon>
        <taxon>Fungi</taxon>
        <taxon>Dikarya</taxon>
        <taxon>Ascomycota</taxon>
        <taxon>Pezizomycotina</taxon>
        <taxon>Dothideomycetes</taxon>
        <taxon>Dothideomycetidae</taxon>
        <taxon>Mycosphaerellales</taxon>
        <taxon>Teratosphaeriaceae</taxon>
        <taxon>Elasticomyces</taxon>
    </lineage>
</organism>
<dbReference type="EMBL" id="JAVRQU010000013">
    <property type="protein sequence ID" value="KAK5696206.1"/>
    <property type="molecule type" value="Genomic_DNA"/>
</dbReference>
<dbReference type="PROSITE" id="PS51060">
    <property type="entry name" value="PARP_ALPHA_HD"/>
    <property type="match status" value="1"/>
</dbReference>
<evidence type="ECO:0000256" key="2">
    <source>
        <dbReference type="ARBA" id="ARBA00022676"/>
    </source>
</evidence>
<evidence type="ECO:0000256" key="1">
    <source>
        <dbReference type="ARBA" id="ARBA00004123"/>
    </source>
</evidence>
<name>A0AAN7VZA3_9PEZI</name>
<evidence type="ECO:0000256" key="10">
    <source>
        <dbReference type="ARBA" id="ARBA00023027"/>
    </source>
</evidence>
<dbReference type="GO" id="GO:0003950">
    <property type="term" value="F:NAD+ poly-ADP-ribosyltransferase activity"/>
    <property type="evidence" value="ECO:0007669"/>
    <property type="project" value="UniProtKB-UniRule"/>
</dbReference>
<dbReference type="Gene3D" id="2.20.140.10">
    <property type="entry name" value="WGR domain"/>
    <property type="match status" value="1"/>
</dbReference>
<dbReference type="EC" id="2.4.2.-" evidence="15"/>
<dbReference type="GO" id="GO:0005730">
    <property type="term" value="C:nucleolus"/>
    <property type="evidence" value="ECO:0007669"/>
    <property type="project" value="TreeGrafter"/>
</dbReference>
<dbReference type="SUPFAM" id="SSF56399">
    <property type="entry name" value="ADP-ribosylation"/>
    <property type="match status" value="1"/>
</dbReference>
<evidence type="ECO:0000256" key="8">
    <source>
        <dbReference type="ARBA" id="ARBA00022771"/>
    </source>
</evidence>
<dbReference type="Pfam" id="PF00644">
    <property type="entry name" value="PARP"/>
    <property type="match status" value="1"/>
</dbReference>
<reference evidence="20" key="1">
    <citation type="submission" date="2023-08" db="EMBL/GenBank/DDBJ databases">
        <title>Black Yeasts Isolated from many extreme environments.</title>
        <authorList>
            <person name="Coleine C."/>
            <person name="Stajich J.E."/>
            <person name="Selbmann L."/>
        </authorList>
    </citation>
    <scope>NUCLEOTIDE SEQUENCE</scope>
    <source>
        <strain evidence="20">CCFEE 5810</strain>
    </source>
</reference>
<evidence type="ECO:0000256" key="13">
    <source>
        <dbReference type="ARBA" id="ARBA00024347"/>
    </source>
</evidence>
<dbReference type="InterPro" id="IPR008893">
    <property type="entry name" value="WGR_domain"/>
</dbReference>
<dbReference type="InterPro" id="IPR036930">
    <property type="entry name" value="WGR_dom_sf"/>
</dbReference>
<keyword evidence="9" id="KW-0862">Zinc</keyword>
<dbReference type="PROSITE" id="PS51977">
    <property type="entry name" value="WGR"/>
    <property type="match status" value="1"/>
</dbReference>
<dbReference type="AlphaFoldDB" id="A0AAN7VZA3"/>
<dbReference type="SUPFAM" id="SSF47587">
    <property type="entry name" value="Domain of poly(ADP-ribose) polymerase"/>
    <property type="match status" value="1"/>
</dbReference>
<dbReference type="GO" id="GO:0008270">
    <property type="term" value="F:zinc ion binding"/>
    <property type="evidence" value="ECO:0007669"/>
    <property type="project" value="UniProtKB-KW"/>
</dbReference>
<dbReference type="PANTHER" id="PTHR10459:SF60">
    <property type="entry name" value="POLY [ADP-RIBOSE] POLYMERASE 2"/>
    <property type="match status" value="1"/>
</dbReference>
<evidence type="ECO:0000259" key="19">
    <source>
        <dbReference type="PROSITE" id="PS51977"/>
    </source>
</evidence>
<dbReference type="Gene3D" id="3.90.228.10">
    <property type="match status" value="1"/>
</dbReference>
<sequence length="553" mass="62367">MPPKGSKRKAAAQPASAATSSKQPKKADQKAVTKKPEINVPLDEGFSAAAGSRVYIDEDGMIFDASLNQSQVAKNNNKFYRLQLLEGGKHDHVHTRWGRVGEFGQVKTMDFEDFDDAMKEFKKKFKDKSGLAWEDRANDPKKGKYTFIEKNYDDDDEEDAKGDVKKEEEDEESKPQIESKLPKQTQRLMELIFNENHFNSVLENIGYNNEKLPLGKLGKSTIQKGFEHLKELSSLIRHPTLAQNKYQMSQREALEDFTNQYYSAIPHVFGRNRPPIIDNNDILTREVAMLDTLTDMEVANAIMKTSSDRHTDADSVAQIDKRFEQLKLSECEPLDAESAEYDALKKYLINTAGKTHNIRYRLQDIFRIQREGEDDRFEQSKYSSIKDKNRRLLWHGSRTTNYGGILSQGLRIAPPEAPVNGYAFGKGVYLADISTKSANYCVSSSSGNTGLLLLCEAELGNPMYELMGGNSSAQEKSAEAGAIATLGLGRTVPQGWVDAGDVIMPELKGVMIPDPDQEPGDQTQHPNAYLQYNEYICYDVAQIRLRYLIRFQL</sequence>
<evidence type="ECO:0000259" key="18">
    <source>
        <dbReference type="PROSITE" id="PS51060"/>
    </source>
</evidence>
<dbReference type="Pfam" id="PF02877">
    <property type="entry name" value="PARP_reg"/>
    <property type="match status" value="1"/>
</dbReference>
<dbReference type="Gene3D" id="1.20.142.10">
    <property type="entry name" value="Poly(ADP-ribose) polymerase, regulatory domain"/>
    <property type="match status" value="1"/>
</dbReference>
<keyword evidence="10 15" id="KW-0520">NAD</keyword>
<keyword evidence="11" id="KW-0238">DNA-binding</keyword>
<evidence type="ECO:0000256" key="9">
    <source>
        <dbReference type="ARBA" id="ARBA00022833"/>
    </source>
</evidence>
<evidence type="ECO:0000256" key="6">
    <source>
        <dbReference type="ARBA" id="ARBA00022737"/>
    </source>
</evidence>
<dbReference type="FunFam" id="2.20.140.10:FF:000001">
    <property type="entry name" value="Poly [ADP-ribose] polymerase"/>
    <property type="match status" value="1"/>
</dbReference>
<dbReference type="InterPro" id="IPR004102">
    <property type="entry name" value="Poly(ADP-ribose)pol_reg_dom"/>
</dbReference>
<dbReference type="Pfam" id="PF05406">
    <property type="entry name" value="WGR"/>
    <property type="match status" value="1"/>
</dbReference>
<comment type="similarity">
    <text evidence="13">Belongs to the ARTD/PARP family.</text>
</comment>
<dbReference type="CDD" id="cd01437">
    <property type="entry name" value="parp_like"/>
    <property type="match status" value="1"/>
</dbReference>
<dbReference type="SUPFAM" id="SSF142921">
    <property type="entry name" value="WGR domain-like"/>
    <property type="match status" value="1"/>
</dbReference>
<dbReference type="InterPro" id="IPR050800">
    <property type="entry name" value="ARTD/PARP"/>
</dbReference>
<evidence type="ECO:0000256" key="5">
    <source>
        <dbReference type="ARBA" id="ARBA00022723"/>
    </source>
</evidence>
<evidence type="ECO:0000256" key="4">
    <source>
        <dbReference type="ARBA" id="ARBA00022695"/>
    </source>
</evidence>
<evidence type="ECO:0000313" key="20">
    <source>
        <dbReference type="EMBL" id="KAK5696206.1"/>
    </source>
</evidence>
<keyword evidence="7" id="KW-0013">ADP-ribosylation</keyword>
<keyword evidence="4" id="KW-0548">Nucleotidyltransferase</keyword>
<evidence type="ECO:0000256" key="3">
    <source>
        <dbReference type="ARBA" id="ARBA00022679"/>
    </source>
</evidence>
<keyword evidence="8" id="KW-0863">Zinc-finger</keyword>
<evidence type="ECO:0000256" key="15">
    <source>
        <dbReference type="RuleBase" id="RU362114"/>
    </source>
</evidence>
<feature type="region of interest" description="Disordered" evidence="16">
    <location>
        <begin position="1"/>
        <end position="36"/>
    </location>
</feature>
<feature type="compositionally biased region" description="Basic and acidic residues" evidence="16">
    <location>
        <begin position="25"/>
        <end position="36"/>
    </location>
</feature>
<feature type="domain" description="PARP catalytic" evidence="17">
    <location>
        <begin position="317"/>
        <end position="553"/>
    </location>
</feature>
<evidence type="ECO:0000313" key="21">
    <source>
        <dbReference type="Proteomes" id="UP001310594"/>
    </source>
</evidence>
<evidence type="ECO:0000256" key="16">
    <source>
        <dbReference type="SAM" id="MobiDB-lite"/>
    </source>
</evidence>
<evidence type="ECO:0000256" key="11">
    <source>
        <dbReference type="ARBA" id="ARBA00023125"/>
    </source>
</evidence>
<dbReference type="PANTHER" id="PTHR10459">
    <property type="entry name" value="DNA LIGASE"/>
    <property type="match status" value="1"/>
</dbReference>
<dbReference type="GO" id="GO:0016779">
    <property type="term" value="F:nucleotidyltransferase activity"/>
    <property type="evidence" value="ECO:0007669"/>
    <property type="project" value="UniProtKB-KW"/>
</dbReference>
<keyword evidence="12" id="KW-0539">Nucleus</keyword>
<keyword evidence="5" id="KW-0479">Metal-binding</keyword>
<evidence type="ECO:0000259" key="17">
    <source>
        <dbReference type="PROSITE" id="PS51059"/>
    </source>
</evidence>
<proteinExistence type="inferred from homology"/>
<accession>A0AAN7VZA3</accession>
<dbReference type="InterPro" id="IPR012317">
    <property type="entry name" value="Poly(ADP-ribose)pol_cat_dom"/>
</dbReference>
<dbReference type="Proteomes" id="UP001310594">
    <property type="component" value="Unassembled WGS sequence"/>
</dbReference>
<dbReference type="GO" id="GO:0070212">
    <property type="term" value="P:protein poly-ADP-ribosylation"/>
    <property type="evidence" value="ECO:0007669"/>
    <property type="project" value="TreeGrafter"/>
</dbReference>
<keyword evidence="3 15" id="KW-0808">Transferase</keyword>
<dbReference type="PROSITE" id="PS51059">
    <property type="entry name" value="PARP_CATALYTIC"/>
    <property type="match status" value="1"/>
</dbReference>
<feature type="compositionally biased region" description="Low complexity" evidence="16">
    <location>
        <begin position="11"/>
        <end position="22"/>
    </location>
</feature>
<dbReference type="GO" id="GO:1990404">
    <property type="term" value="F:NAD+-protein mono-ADP-ribosyltransferase activity"/>
    <property type="evidence" value="ECO:0007669"/>
    <property type="project" value="TreeGrafter"/>
</dbReference>
<dbReference type="InterPro" id="IPR036616">
    <property type="entry name" value="Poly(ADP-ribose)pol_reg_dom_sf"/>
</dbReference>
<feature type="region of interest" description="Disordered" evidence="16">
    <location>
        <begin position="149"/>
        <end position="181"/>
    </location>
</feature>
<feature type="domain" description="WGR" evidence="19">
    <location>
        <begin position="51"/>
        <end position="145"/>
    </location>
</feature>
<comment type="catalytic activity">
    <reaction evidence="14">
        <text>NAD(+) + (ADP-D-ribosyl)n-acceptor = nicotinamide + (ADP-D-ribosyl)n+1-acceptor + H(+).</text>
        <dbReference type="EC" id="2.4.2.30"/>
    </reaction>
</comment>
<keyword evidence="2 15" id="KW-0328">Glycosyltransferase</keyword>
<evidence type="ECO:0000256" key="14">
    <source>
        <dbReference type="ARBA" id="ARBA00033987"/>
    </source>
</evidence>
<dbReference type="GO" id="GO:0003677">
    <property type="term" value="F:DNA binding"/>
    <property type="evidence" value="ECO:0007669"/>
    <property type="project" value="UniProtKB-KW"/>
</dbReference>
<evidence type="ECO:0000256" key="12">
    <source>
        <dbReference type="ARBA" id="ARBA00023242"/>
    </source>
</evidence>
<dbReference type="SMART" id="SM00773">
    <property type="entry name" value="WGR"/>
    <property type="match status" value="1"/>
</dbReference>
<protein>
    <recommendedName>
        <fullName evidence="15">Poly [ADP-ribose] polymerase</fullName>
        <shortName evidence="15">PARP</shortName>
        <ecNumber evidence="15">2.4.2.-</ecNumber>
    </recommendedName>
</protein>
<evidence type="ECO:0000256" key="7">
    <source>
        <dbReference type="ARBA" id="ARBA00022765"/>
    </source>
</evidence>
<keyword evidence="6" id="KW-0677">Repeat</keyword>
<comment type="caution">
    <text evidence="20">The sequence shown here is derived from an EMBL/GenBank/DDBJ whole genome shotgun (WGS) entry which is preliminary data.</text>
</comment>
<feature type="compositionally biased region" description="Basic residues" evidence="16">
    <location>
        <begin position="1"/>
        <end position="10"/>
    </location>
</feature>
<dbReference type="FunFam" id="1.20.142.10:FF:000002">
    <property type="entry name" value="Poly [ADP-ribose] polymerase"/>
    <property type="match status" value="1"/>
</dbReference>
<comment type="subcellular location">
    <subcellularLocation>
        <location evidence="1">Nucleus</location>
    </subcellularLocation>
</comment>
<feature type="compositionally biased region" description="Basic and acidic residues" evidence="16">
    <location>
        <begin position="161"/>
        <end position="181"/>
    </location>
</feature>
<feature type="domain" description="PARP alpha-helical" evidence="18">
    <location>
        <begin position="178"/>
        <end position="304"/>
    </location>
</feature>
<dbReference type="GO" id="GO:0006302">
    <property type="term" value="P:double-strand break repair"/>
    <property type="evidence" value="ECO:0007669"/>
    <property type="project" value="TreeGrafter"/>
</dbReference>
<gene>
    <name evidence="20" type="ORF">LTR97_008626</name>
</gene>